<sequence>MRSATLRDVAQACGISISTVSRALAGHPKISEETKTRVETVAKRLNYRPNRQAQALRGSATQAIGLIVPGVGNQYFASLADVIQKQAAKNGLSLIMASSDDDPERLKEALDIMINQRIDGLIVVPHIGTEEVLQQLEKDGTPVVLVDRRFEEYDASQSVSLAYVDSDPEPGIFEAVKLLAKNGRKVGYLAGPQDTSTGIRRLQAFNKACSSLGVTGETYNGGYEEEQGFQGAGILLDRGCTNLLAGDSMMTVGALRKILAEELQLGKDICLVGFDDFPVFELQETPITIIDQDVRQMGKHAFSLLYEKMSSVQNHQSIEQKHQSLPTKLVLRASTPMEVEK</sequence>
<dbReference type="InterPro" id="IPR025997">
    <property type="entry name" value="SBP_2_dom"/>
</dbReference>
<dbReference type="InterPro" id="IPR000843">
    <property type="entry name" value="HTH_LacI"/>
</dbReference>
<accession>A0A1L7CEU8</accession>
<organism evidence="5 6">
    <name type="scientific">Corynebacterium aquilae DSM 44791</name>
    <dbReference type="NCBI Taxonomy" id="1431546"/>
    <lineage>
        <taxon>Bacteria</taxon>
        <taxon>Bacillati</taxon>
        <taxon>Actinomycetota</taxon>
        <taxon>Actinomycetes</taxon>
        <taxon>Mycobacteriales</taxon>
        <taxon>Corynebacteriaceae</taxon>
        <taxon>Corynebacterium</taxon>
    </lineage>
</organism>
<dbReference type="Pfam" id="PF13407">
    <property type="entry name" value="Peripla_BP_4"/>
    <property type="match status" value="1"/>
</dbReference>
<dbReference type="RefSeq" id="WP_075725416.1">
    <property type="nucleotide sequence ID" value="NZ_CP009245.1"/>
</dbReference>
<protein>
    <recommendedName>
        <fullName evidence="4">HTH lacI-type domain-containing protein</fullName>
    </recommendedName>
</protein>
<keyword evidence="6" id="KW-1185">Reference proteome</keyword>
<dbReference type="STRING" id="1431546.CAQU_04065"/>
<evidence type="ECO:0000313" key="5">
    <source>
        <dbReference type="EMBL" id="APT84381.1"/>
    </source>
</evidence>
<keyword evidence="2" id="KW-0238">DNA-binding</keyword>
<dbReference type="PANTHER" id="PTHR30146">
    <property type="entry name" value="LACI-RELATED TRANSCRIPTIONAL REPRESSOR"/>
    <property type="match status" value="1"/>
</dbReference>
<dbReference type="Proteomes" id="UP000185478">
    <property type="component" value="Chromosome"/>
</dbReference>
<dbReference type="Gene3D" id="3.40.50.2300">
    <property type="match status" value="2"/>
</dbReference>
<dbReference type="AlphaFoldDB" id="A0A1L7CEU8"/>
<keyword evidence="3" id="KW-0804">Transcription</keyword>
<dbReference type="Pfam" id="PF00356">
    <property type="entry name" value="LacI"/>
    <property type="match status" value="1"/>
</dbReference>
<dbReference type="Gene3D" id="1.10.260.40">
    <property type="entry name" value="lambda repressor-like DNA-binding domains"/>
    <property type="match status" value="1"/>
</dbReference>
<dbReference type="CDD" id="cd01392">
    <property type="entry name" value="HTH_LacI"/>
    <property type="match status" value="1"/>
</dbReference>
<dbReference type="GO" id="GO:0000976">
    <property type="term" value="F:transcription cis-regulatory region binding"/>
    <property type="evidence" value="ECO:0007669"/>
    <property type="project" value="TreeGrafter"/>
</dbReference>
<proteinExistence type="predicted"/>
<evidence type="ECO:0000256" key="2">
    <source>
        <dbReference type="ARBA" id="ARBA00023125"/>
    </source>
</evidence>
<keyword evidence="1" id="KW-0805">Transcription regulation</keyword>
<evidence type="ECO:0000313" key="6">
    <source>
        <dbReference type="Proteomes" id="UP000185478"/>
    </source>
</evidence>
<evidence type="ECO:0000256" key="3">
    <source>
        <dbReference type="ARBA" id="ARBA00023163"/>
    </source>
</evidence>
<dbReference type="KEGG" id="caqu:CAQU_04065"/>
<dbReference type="PROSITE" id="PS50932">
    <property type="entry name" value="HTH_LACI_2"/>
    <property type="match status" value="1"/>
</dbReference>
<gene>
    <name evidence="5" type="ORF">CAQU_04065</name>
</gene>
<dbReference type="PANTHER" id="PTHR30146:SF109">
    <property type="entry name" value="HTH-TYPE TRANSCRIPTIONAL REGULATOR GALS"/>
    <property type="match status" value="1"/>
</dbReference>
<dbReference type="SUPFAM" id="SSF53822">
    <property type="entry name" value="Periplasmic binding protein-like I"/>
    <property type="match status" value="1"/>
</dbReference>
<dbReference type="SUPFAM" id="SSF47413">
    <property type="entry name" value="lambda repressor-like DNA-binding domains"/>
    <property type="match status" value="1"/>
</dbReference>
<dbReference type="GO" id="GO:0003700">
    <property type="term" value="F:DNA-binding transcription factor activity"/>
    <property type="evidence" value="ECO:0007669"/>
    <property type="project" value="TreeGrafter"/>
</dbReference>
<evidence type="ECO:0000256" key="1">
    <source>
        <dbReference type="ARBA" id="ARBA00023015"/>
    </source>
</evidence>
<dbReference type="EMBL" id="CP009245">
    <property type="protein sequence ID" value="APT84381.1"/>
    <property type="molecule type" value="Genomic_DNA"/>
</dbReference>
<dbReference type="InterPro" id="IPR010982">
    <property type="entry name" value="Lambda_DNA-bd_dom_sf"/>
</dbReference>
<dbReference type="SMART" id="SM00354">
    <property type="entry name" value="HTH_LACI"/>
    <property type="match status" value="1"/>
</dbReference>
<name>A0A1L7CEU8_9CORY</name>
<feature type="domain" description="HTH lacI-type" evidence="4">
    <location>
        <begin position="4"/>
        <end position="58"/>
    </location>
</feature>
<dbReference type="InterPro" id="IPR028082">
    <property type="entry name" value="Peripla_BP_I"/>
</dbReference>
<evidence type="ECO:0000259" key="4">
    <source>
        <dbReference type="PROSITE" id="PS50932"/>
    </source>
</evidence>
<reference evidence="5 6" key="1">
    <citation type="submission" date="2014-08" db="EMBL/GenBank/DDBJ databases">
        <title>Complete genome sequence of Corynebacterium aquilae S-613T(T) (=DSM 44791(T)), isolated from the choana of a healthy golden eagle.</title>
        <authorList>
            <person name="Ruckert C."/>
            <person name="Albersmeier A."/>
            <person name="Winkler A."/>
            <person name="Kalinowski J."/>
        </authorList>
    </citation>
    <scope>NUCLEOTIDE SEQUENCE [LARGE SCALE GENOMIC DNA]</scope>
    <source>
        <strain evidence="5 6">S-613</strain>
    </source>
</reference>
<dbReference type="OrthoDB" id="59108at2"/>